<dbReference type="InterPro" id="IPR050680">
    <property type="entry name" value="YpeA/RimI_acetyltransf"/>
</dbReference>
<evidence type="ECO:0000313" key="7">
    <source>
        <dbReference type="Proteomes" id="UP000247746"/>
    </source>
</evidence>
<organism evidence="6 7">
    <name type="scientific">Psychrobacter fozii</name>
    <dbReference type="NCBI Taxonomy" id="198480"/>
    <lineage>
        <taxon>Bacteria</taxon>
        <taxon>Pseudomonadati</taxon>
        <taxon>Pseudomonadota</taxon>
        <taxon>Gammaproteobacteria</taxon>
        <taxon>Moraxellales</taxon>
        <taxon>Moraxellaceae</taxon>
        <taxon>Psychrobacter</taxon>
    </lineage>
</organism>
<dbReference type="InterPro" id="IPR016181">
    <property type="entry name" value="Acyl_CoA_acyltransferase"/>
</dbReference>
<evidence type="ECO:0000256" key="2">
    <source>
        <dbReference type="ARBA" id="ARBA00022490"/>
    </source>
</evidence>
<dbReference type="NCBIfam" id="TIGR01575">
    <property type="entry name" value="rimI"/>
    <property type="match status" value="1"/>
</dbReference>
<accession>A0A2V4VGZ9</accession>
<evidence type="ECO:0000256" key="4">
    <source>
        <dbReference type="ARBA" id="ARBA00023315"/>
    </source>
</evidence>
<dbReference type="Pfam" id="PF00583">
    <property type="entry name" value="Acetyltransf_1"/>
    <property type="match status" value="1"/>
</dbReference>
<sequence>MFNIKTLNSEAEEGAAIVQAVATIEAIVQLQEPWTGQTLNDLLEQDSIDLMVVMSTETDEVVGYCLYQVVFEQAEILRIGTRPDYQRQGIASLIFAELNTHLKEIQVENLLLEVRADNAPAIALYERQAFVVIHKRKGYYQQPHQPSVDALIMQHVYQ</sequence>
<dbReference type="PROSITE" id="PS51186">
    <property type="entry name" value="GNAT"/>
    <property type="match status" value="1"/>
</dbReference>
<keyword evidence="2" id="KW-0963">Cytoplasm</keyword>
<dbReference type="GO" id="GO:0008080">
    <property type="term" value="F:N-acetyltransferase activity"/>
    <property type="evidence" value="ECO:0007669"/>
    <property type="project" value="InterPro"/>
</dbReference>
<name>A0A2V4VGZ9_9GAMM</name>
<dbReference type="PANTHER" id="PTHR43420:SF44">
    <property type="entry name" value="ACETYLTRANSFERASE YPEA"/>
    <property type="match status" value="1"/>
</dbReference>
<comment type="similarity">
    <text evidence="1">Belongs to the acetyltransferase family. RimI subfamily.</text>
</comment>
<dbReference type="Proteomes" id="UP000247746">
    <property type="component" value="Unassembled WGS sequence"/>
</dbReference>
<evidence type="ECO:0000256" key="3">
    <source>
        <dbReference type="ARBA" id="ARBA00022679"/>
    </source>
</evidence>
<dbReference type="InterPro" id="IPR006464">
    <property type="entry name" value="AcTrfase_RimI/Ard1"/>
</dbReference>
<reference evidence="6 7" key="1">
    <citation type="submission" date="2018-06" db="EMBL/GenBank/DDBJ databases">
        <title>Genomic Encyclopedia of Type Strains, Phase III (KMG-III): the genomes of soil and plant-associated and newly described type strains.</title>
        <authorList>
            <person name="Whitman W."/>
        </authorList>
    </citation>
    <scope>NUCLEOTIDE SEQUENCE [LARGE SCALE GENOMIC DNA]</scope>
    <source>
        <strain evidence="6 7">CECT 5889</strain>
    </source>
</reference>
<keyword evidence="4" id="KW-0012">Acyltransferase</keyword>
<feature type="domain" description="N-acetyltransferase" evidence="5">
    <location>
        <begin position="2"/>
        <end position="158"/>
    </location>
</feature>
<dbReference type="CDD" id="cd04301">
    <property type="entry name" value="NAT_SF"/>
    <property type="match status" value="1"/>
</dbReference>
<dbReference type="RefSeq" id="WP_110923867.1">
    <property type="nucleotide sequence ID" value="NZ_QJSU01000009.1"/>
</dbReference>
<keyword evidence="3 6" id="KW-0808">Transferase</keyword>
<dbReference type="Gene3D" id="3.40.630.30">
    <property type="match status" value="1"/>
</dbReference>
<comment type="caution">
    <text evidence="6">The sequence shown here is derived from an EMBL/GenBank/DDBJ whole genome shotgun (WGS) entry which is preliminary data.</text>
</comment>
<dbReference type="OrthoDB" id="9796919at2"/>
<dbReference type="AlphaFoldDB" id="A0A2V4VGZ9"/>
<protein>
    <submittedName>
        <fullName evidence="6">Ribosomal-protein-alanine N-acetyltransferase</fullName>
    </submittedName>
</protein>
<dbReference type="EMBL" id="QJSU01000009">
    <property type="protein sequence ID" value="PYE38055.1"/>
    <property type="molecule type" value="Genomic_DNA"/>
</dbReference>
<gene>
    <name evidence="6" type="ORF">DFP82_1092</name>
</gene>
<dbReference type="PANTHER" id="PTHR43420">
    <property type="entry name" value="ACETYLTRANSFERASE"/>
    <property type="match status" value="1"/>
</dbReference>
<evidence type="ECO:0000313" key="6">
    <source>
        <dbReference type="EMBL" id="PYE38055.1"/>
    </source>
</evidence>
<dbReference type="InterPro" id="IPR000182">
    <property type="entry name" value="GNAT_dom"/>
</dbReference>
<evidence type="ECO:0000259" key="5">
    <source>
        <dbReference type="PROSITE" id="PS51186"/>
    </source>
</evidence>
<keyword evidence="7" id="KW-1185">Reference proteome</keyword>
<dbReference type="SUPFAM" id="SSF55729">
    <property type="entry name" value="Acyl-CoA N-acyltransferases (Nat)"/>
    <property type="match status" value="1"/>
</dbReference>
<evidence type="ECO:0000256" key="1">
    <source>
        <dbReference type="ARBA" id="ARBA00005395"/>
    </source>
</evidence>
<proteinExistence type="inferred from homology"/>